<comment type="caution">
    <text evidence="1">The sequence shown here is derived from an EMBL/GenBank/DDBJ whole genome shotgun (WGS) entry which is preliminary data.</text>
</comment>
<accession>A0A1R1XIP5</accession>
<dbReference type="Proteomes" id="UP000187283">
    <property type="component" value="Unassembled WGS sequence"/>
</dbReference>
<evidence type="ECO:0000313" key="1">
    <source>
        <dbReference type="EMBL" id="OMJ14453.1"/>
    </source>
</evidence>
<evidence type="ECO:0000313" key="2">
    <source>
        <dbReference type="Proteomes" id="UP000187283"/>
    </source>
</evidence>
<organism evidence="1 2">
    <name type="scientific">Smittium culicis</name>
    <dbReference type="NCBI Taxonomy" id="133412"/>
    <lineage>
        <taxon>Eukaryota</taxon>
        <taxon>Fungi</taxon>
        <taxon>Fungi incertae sedis</taxon>
        <taxon>Zoopagomycota</taxon>
        <taxon>Kickxellomycotina</taxon>
        <taxon>Harpellomycetes</taxon>
        <taxon>Harpellales</taxon>
        <taxon>Legeriomycetaceae</taxon>
        <taxon>Smittium</taxon>
    </lineage>
</organism>
<name>A0A1R1XIP5_9FUNG</name>
<protein>
    <submittedName>
        <fullName evidence="1">Uncharacterized protein</fullName>
    </submittedName>
</protein>
<gene>
    <name evidence="1" type="ORF">AYI70_g7859</name>
</gene>
<sequence length="167" mass="19014">MPHKYSITLHSFLPQIDYLDKIKSVLDIYDKTVYSHKTLDLIHDSILNTIIFNSSDIIPDIIPHSNGDQIIKYAHIIKILLNQKYNYSAPPKNLTNFSTSPENLPDYSPQNDHFIDSDTVKSELVKLGFSDKIDDFNFTNIIYPLLSKKLIVVSNSNGATSMKSAWP</sequence>
<keyword evidence="2" id="KW-1185">Reference proteome</keyword>
<reference evidence="1 2" key="1">
    <citation type="submission" date="2017-01" db="EMBL/GenBank/DDBJ databases">
        <authorList>
            <person name="Mah S.A."/>
            <person name="Swanson W.J."/>
            <person name="Moy G.W."/>
            <person name="Vacquier V.D."/>
        </authorList>
    </citation>
    <scope>NUCLEOTIDE SEQUENCE [LARGE SCALE GENOMIC DNA]</scope>
    <source>
        <strain evidence="1 2">GSMNP</strain>
    </source>
</reference>
<proteinExistence type="predicted"/>
<dbReference type="EMBL" id="LSSN01003061">
    <property type="protein sequence ID" value="OMJ14453.1"/>
    <property type="molecule type" value="Genomic_DNA"/>
</dbReference>
<dbReference type="AlphaFoldDB" id="A0A1R1XIP5"/>